<evidence type="ECO:0000313" key="6">
    <source>
        <dbReference type="EMBL" id="SHG59108.1"/>
    </source>
</evidence>
<organism evidence="6 7">
    <name type="scientific">Cognatiyoonia sediminum</name>
    <dbReference type="NCBI Taxonomy" id="1508389"/>
    <lineage>
        <taxon>Bacteria</taxon>
        <taxon>Pseudomonadati</taxon>
        <taxon>Pseudomonadota</taxon>
        <taxon>Alphaproteobacteria</taxon>
        <taxon>Rhodobacterales</taxon>
        <taxon>Paracoccaceae</taxon>
        <taxon>Cognatiyoonia</taxon>
    </lineage>
</organism>
<evidence type="ECO:0000256" key="1">
    <source>
        <dbReference type="ARBA" id="ARBA00004141"/>
    </source>
</evidence>
<dbReference type="STRING" id="1508389.SAMN05444003_0056"/>
<dbReference type="Proteomes" id="UP000184074">
    <property type="component" value="Unassembled WGS sequence"/>
</dbReference>
<protein>
    <submittedName>
        <fullName evidence="6">Putative oxidoreductase</fullName>
    </submittedName>
</protein>
<evidence type="ECO:0000256" key="4">
    <source>
        <dbReference type="ARBA" id="ARBA00023136"/>
    </source>
</evidence>
<dbReference type="RefSeq" id="WP_072898392.1">
    <property type="nucleotide sequence ID" value="NZ_FQXB01000001.1"/>
</dbReference>
<reference evidence="6 7" key="1">
    <citation type="submission" date="2016-11" db="EMBL/GenBank/DDBJ databases">
        <authorList>
            <person name="Jaros S."/>
            <person name="Januszkiewicz K."/>
            <person name="Wedrychowicz H."/>
        </authorList>
    </citation>
    <scope>NUCLEOTIDE SEQUENCE [LARGE SCALE GENOMIC DNA]</scope>
    <source>
        <strain evidence="6 7">DSM 28715</strain>
    </source>
</reference>
<dbReference type="EMBL" id="FQXB01000001">
    <property type="protein sequence ID" value="SHG59108.1"/>
    <property type="molecule type" value="Genomic_DNA"/>
</dbReference>
<dbReference type="GO" id="GO:0016020">
    <property type="term" value="C:membrane"/>
    <property type="evidence" value="ECO:0007669"/>
    <property type="project" value="UniProtKB-SubCell"/>
</dbReference>
<comment type="subcellular location">
    <subcellularLocation>
        <location evidence="1">Membrane</location>
        <topology evidence="1">Multi-pass membrane protein</topology>
    </subcellularLocation>
</comment>
<feature type="transmembrane region" description="Helical" evidence="5">
    <location>
        <begin position="44"/>
        <end position="63"/>
    </location>
</feature>
<name>A0A1M5L237_9RHOB</name>
<evidence type="ECO:0000313" key="7">
    <source>
        <dbReference type="Proteomes" id="UP000184074"/>
    </source>
</evidence>
<gene>
    <name evidence="6" type="ORF">SAMN05444003_0056</name>
</gene>
<keyword evidence="3 5" id="KW-1133">Transmembrane helix</keyword>
<evidence type="ECO:0000256" key="3">
    <source>
        <dbReference type="ARBA" id="ARBA00022989"/>
    </source>
</evidence>
<dbReference type="Pfam" id="PF07681">
    <property type="entry name" value="DoxX"/>
    <property type="match status" value="1"/>
</dbReference>
<accession>A0A1M5L237</accession>
<feature type="transmembrane region" description="Helical" evidence="5">
    <location>
        <begin position="20"/>
        <end position="37"/>
    </location>
</feature>
<keyword evidence="4 5" id="KW-0472">Membrane</keyword>
<evidence type="ECO:0000256" key="2">
    <source>
        <dbReference type="ARBA" id="ARBA00022692"/>
    </source>
</evidence>
<evidence type="ECO:0000256" key="5">
    <source>
        <dbReference type="SAM" id="Phobius"/>
    </source>
</evidence>
<keyword evidence="7" id="KW-1185">Reference proteome</keyword>
<feature type="transmembrane region" description="Helical" evidence="5">
    <location>
        <begin position="83"/>
        <end position="104"/>
    </location>
</feature>
<keyword evidence="2 5" id="KW-0812">Transmembrane</keyword>
<dbReference type="AlphaFoldDB" id="A0A1M5L237"/>
<dbReference type="InterPro" id="IPR032808">
    <property type="entry name" value="DoxX"/>
</dbReference>
<proteinExistence type="predicted"/>
<sequence>MLESFNRVGASMSRAGDEILPLMARFSFAAVLLVYFWKSGLTKLGDGFFGFLNPSLGAYAQIFPKQMEAVGYDVSQLSFFHTLVVLAGTWAEFILPLSIVIGLLTRLSALGMIGFIFVQSLTDLYAHGTINDPAVFGAWFDADSASLILDQRTMWVMCLSVLVFKGAGSISVDRALNGMLGHRADGQQ</sequence>
<dbReference type="OrthoDB" id="121744at2"/>